<reference evidence="2 3" key="1">
    <citation type="journal article" date="2013" name="Curr. Biol.">
        <title>Shared signatures of parasitism and phylogenomics unite Cryptomycota and microsporidia.</title>
        <authorList>
            <person name="James T.Y."/>
            <person name="Pelin A."/>
            <person name="Bonen L."/>
            <person name="Ahrendt S."/>
            <person name="Sain D."/>
            <person name="Corradi N."/>
            <person name="Stajich J.E."/>
        </authorList>
    </citation>
    <scope>NUCLEOTIDE SEQUENCE [LARGE SCALE GENOMIC DNA]</scope>
    <source>
        <strain evidence="2 3">CSF55</strain>
    </source>
</reference>
<dbReference type="EMBL" id="KE561252">
    <property type="protein sequence ID" value="EPZ31371.1"/>
    <property type="molecule type" value="Genomic_DNA"/>
</dbReference>
<name>A0A075ARM1_ROZAC</name>
<evidence type="ECO:0000313" key="2">
    <source>
        <dbReference type="EMBL" id="EPZ31371.1"/>
    </source>
</evidence>
<feature type="transmembrane region" description="Helical" evidence="1">
    <location>
        <begin position="38"/>
        <end position="57"/>
    </location>
</feature>
<dbReference type="HOGENOM" id="CLU_1886932_0_0_1"/>
<keyword evidence="1" id="KW-0472">Membrane</keyword>
<keyword evidence="1" id="KW-1133">Transmembrane helix</keyword>
<gene>
    <name evidence="2" type="ORF">O9G_005742</name>
</gene>
<dbReference type="Proteomes" id="UP000030755">
    <property type="component" value="Unassembled WGS sequence"/>
</dbReference>
<organism evidence="2 3">
    <name type="scientific">Rozella allomycis (strain CSF55)</name>
    <dbReference type="NCBI Taxonomy" id="988480"/>
    <lineage>
        <taxon>Eukaryota</taxon>
        <taxon>Fungi</taxon>
        <taxon>Fungi incertae sedis</taxon>
        <taxon>Cryptomycota</taxon>
        <taxon>Cryptomycota incertae sedis</taxon>
        <taxon>Rozella</taxon>
    </lineage>
</organism>
<sequence>MTEDKVELNETGITLTQSTLHFAYNALDYYFHHQRWEFLATNTFYGLGLAFASYSFYNKNEEFARPLAISMSAGSLFTSLFRVVRKGSNPADAMFACASGLAFTGWALVYYDKVYLPYWHAQRKLKKMKEQRVEI</sequence>
<evidence type="ECO:0000313" key="3">
    <source>
        <dbReference type="Proteomes" id="UP000030755"/>
    </source>
</evidence>
<evidence type="ECO:0000256" key="1">
    <source>
        <dbReference type="SAM" id="Phobius"/>
    </source>
</evidence>
<feature type="transmembrane region" description="Helical" evidence="1">
    <location>
        <begin position="93"/>
        <end position="111"/>
    </location>
</feature>
<proteinExistence type="predicted"/>
<feature type="transmembrane region" description="Helical" evidence="1">
    <location>
        <begin position="63"/>
        <end position="81"/>
    </location>
</feature>
<accession>A0A075ARM1</accession>
<keyword evidence="1" id="KW-0812">Transmembrane</keyword>
<dbReference type="AlphaFoldDB" id="A0A075ARM1"/>
<protein>
    <submittedName>
        <fullName evidence="2">Uncharacterized protein</fullName>
    </submittedName>
</protein>
<keyword evidence="3" id="KW-1185">Reference proteome</keyword>